<dbReference type="Pfam" id="PF03041">
    <property type="entry name" value="Baculo_LEF-2"/>
    <property type="match status" value="1"/>
</dbReference>
<reference evidence="1" key="1">
    <citation type="submission" date="2014-10" db="EMBL/GenBank/DDBJ databases">
        <authorList>
            <person name="Seo M.-J."/>
            <person name="Seok Y.J."/>
            <person name="Cha I.-T."/>
        </authorList>
    </citation>
    <scope>NUCLEOTIDE SEQUENCE</scope>
    <source>
        <strain evidence="1">Guangxi</strain>
    </source>
</reference>
<dbReference type="EMBL" id="KM986882">
    <property type="protein sequence ID" value="AKN91077.1"/>
    <property type="molecule type" value="Genomic_DNA"/>
</dbReference>
<proteinExistence type="predicted"/>
<dbReference type="InterPro" id="IPR004283">
    <property type="entry name" value="Lef-2"/>
</dbReference>
<accession>A0A0N7CUE6</accession>
<protein>
    <submittedName>
        <fullName evidence="1">LEF-2</fullName>
    </submittedName>
</protein>
<evidence type="ECO:0000313" key="1">
    <source>
        <dbReference type="EMBL" id="AKN91077.1"/>
    </source>
</evidence>
<dbReference type="GO" id="GO:0019083">
    <property type="term" value="P:viral transcription"/>
    <property type="evidence" value="ECO:0007669"/>
    <property type="project" value="InterPro"/>
</dbReference>
<organismHost>
    <name type="scientific">Lepidoptera</name>
    <name type="common">moths &amp; butterflies</name>
    <dbReference type="NCBI Taxonomy" id="7088"/>
</organismHost>
<sequence>MLQEVETLSPPLEWKPSLSNKQIDKQRFYIVPIENFDFDLTCYTQFTDDGQSVLIPGLRLFYLMRNTLERNETQSAAVLTRKKNCRNVCFKKAFTNKKDVIALLRSSLKLPECINNLLNLISISPRGGRYRKRFVLNCYVANLLTCTKCNKNCLFVAMQVLYDHDDKCVREFHALINKNLYKPPNCVNMKNDNLCNKTNDCKGSNPLCNY</sequence>
<organism evidence="1">
    <name type="scientific">Buzura suppressaria nuclear polyhedrosis virus</name>
    <name type="common">BsNPV</name>
    <dbReference type="NCBI Taxonomy" id="74320"/>
    <lineage>
        <taxon>Viruses</taxon>
        <taxon>Viruses incertae sedis</taxon>
        <taxon>Naldaviricetes</taxon>
        <taxon>Lefavirales</taxon>
        <taxon>Baculoviridae</taxon>
        <taxon>Alphabaculovirus</taxon>
        <taxon>Alphabaculovirus busuppressariae</taxon>
    </lineage>
</organism>
<name>A0A0N7CUE6_NPVBS</name>